<dbReference type="FunFam" id="3.40.140.10:FF:000025">
    <property type="entry name" value="Riboflavin biosynthesis protein RibD"/>
    <property type="match status" value="1"/>
</dbReference>
<dbReference type="InterPro" id="IPR002125">
    <property type="entry name" value="CMP_dCMP_dom"/>
</dbReference>
<keyword evidence="7 15" id="KW-0479">Metal-binding</keyword>
<keyword evidence="12" id="KW-0511">Multifunctional enzyme</keyword>
<evidence type="ECO:0000256" key="7">
    <source>
        <dbReference type="ARBA" id="ARBA00022723"/>
    </source>
</evidence>
<evidence type="ECO:0000256" key="6">
    <source>
        <dbReference type="ARBA" id="ARBA00022619"/>
    </source>
</evidence>
<keyword evidence="21" id="KW-1185">Reference proteome</keyword>
<evidence type="ECO:0000256" key="8">
    <source>
        <dbReference type="ARBA" id="ARBA00022801"/>
    </source>
</evidence>
<evidence type="ECO:0000256" key="9">
    <source>
        <dbReference type="ARBA" id="ARBA00022833"/>
    </source>
</evidence>
<evidence type="ECO:0000256" key="13">
    <source>
        <dbReference type="ARBA" id="ARBA00049861"/>
    </source>
</evidence>
<keyword evidence="11 15" id="KW-0560">Oxidoreductase</keyword>
<evidence type="ECO:0000256" key="1">
    <source>
        <dbReference type="ARBA" id="ARBA00002151"/>
    </source>
</evidence>
<feature type="binding site" evidence="17">
    <location>
        <position position="230"/>
    </location>
    <ligand>
        <name>substrate</name>
    </ligand>
</feature>
<evidence type="ECO:0000256" key="16">
    <source>
        <dbReference type="PIRSR" id="PIRSR006769-1"/>
    </source>
</evidence>
<dbReference type="SUPFAM" id="SSF53927">
    <property type="entry name" value="Cytidine deaminase-like"/>
    <property type="match status" value="1"/>
</dbReference>
<dbReference type="Proteomes" id="UP000029431">
    <property type="component" value="Chromosome"/>
</dbReference>
<dbReference type="InterPro" id="IPR016192">
    <property type="entry name" value="APOBEC/CMP_deaminase_Zn-bd"/>
</dbReference>
<name>V9W593_9BACL</name>
<feature type="binding site" evidence="17">
    <location>
        <position position="196"/>
    </location>
    <ligand>
        <name>NADP(+)</name>
        <dbReference type="ChEBI" id="CHEBI:58349"/>
    </ligand>
</feature>
<evidence type="ECO:0000256" key="5">
    <source>
        <dbReference type="ARBA" id="ARBA00007417"/>
    </source>
</evidence>
<comment type="catalytic activity">
    <reaction evidence="13 15">
        <text>5-amino-6-(5-phospho-D-ribitylamino)uracil + NADP(+) = 5-amino-6-(5-phospho-D-ribosylamino)uracil + NADPH + H(+)</text>
        <dbReference type="Rhea" id="RHEA:17845"/>
        <dbReference type="ChEBI" id="CHEBI:15378"/>
        <dbReference type="ChEBI" id="CHEBI:57783"/>
        <dbReference type="ChEBI" id="CHEBI:58349"/>
        <dbReference type="ChEBI" id="CHEBI:58421"/>
        <dbReference type="ChEBI" id="CHEBI:58453"/>
        <dbReference type="EC" id="1.1.1.193"/>
    </reaction>
</comment>
<dbReference type="PANTHER" id="PTHR38011">
    <property type="entry name" value="DIHYDROFOLATE REDUCTASE FAMILY PROTEIN (AFU_ORTHOLOGUE AFUA_8G06820)"/>
    <property type="match status" value="1"/>
</dbReference>
<feature type="binding site" evidence="17">
    <location>
        <position position="248"/>
    </location>
    <ligand>
        <name>NADP(+)</name>
        <dbReference type="ChEBI" id="CHEBI:58349"/>
    </ligand>
</feature>
<feature type="binding site" evidence="17">
    <location>
        <position position="226"/>
    </location>
    <ligand>
        <name>NADP(+)</name>
        <dbReference type="ChEBI" id="CHEBI:58349"/>
    </ligand>
</feature>
<accession>V9W593</accession>
<evidence type="ECO:0000256" key="15">
    <source>
        <dbReference type="PIRNR" id="PIRNR006769"/>
    </source>
</evidence>
<feature type="binding site" evidence="17">
    <location>
        <position position="233"/>
    </location>
    <ligand>
        <name>substrate</name>
    </ligand>
</feature>
<evidence type="ECO:0000256" key="10">
    <source>
        <dbReference type="ARBA" id="ARBA00022857"/>
    </source>
</evidence>
<dbReference type="EMBL" id="CP003355">
    <property type="protein sequence ID" value="AHD05129.1"/>
    <property type="molecule type" value="Genomic_DNA"/>
</dbReference>
<dbReference type="eggNOG" id="COG0117">
    <property type="taxonomic scope" value="Bacteria"/>
</dbReference>
<evidence type="ECO:0000256" key="18">
    <source>
        <dbReference type="PIRSR" id="PIRSR006769-3"/>
    </source>
</evidence>
<dbReference type="EC" id="1.1.1.193" evidence="15"/>
<dbReference type="eggNOG" id="COG1985">
    <property type="taxonomic scope" value="Bacteria"/>
</dbReference>
<comment type="function">
    <text evidence="1 15">Converts 2,5-diamino-6-(ribosylamino)-4(3h)-pyrimidinone 5'-phosphate into 5-amino-6-(ribosylamino)-2,4(1h,3h)-pyrimidinedione 5'-phosphate.</text>
</comment>
<reference evidence="20 21" key="1">
    <citation type="journal article" date="2014" name="PLoS ONE">
        <title>How to Kill the Honey Bee Larva: Genomic Potential and Virulence Mechanisms of Paenibacillus larvae.</title>
        <authorList>
            <person name="Djukic M."/>
            <person name="Brzuszkiewicz E."/>
            <person name="Funfhaus A."/>
            <person name="Voss J."/>
            <person name="Gollnow K."/>
            <person name="Poppinga L."/>
            <person name="Liesegang H."/>
            <person name="Garcia-Gonzalez E."/>
            <person name="Genersch E."/>
            <person name="Daniel R."/>
        </authorList>
    </citation>
    <scope>NUCLEOTIDE SEQUENCE [LARGE SCALE GENOMIC DNA]</scope>
    <source>
        <strain evidence="20 21">DSM 25430</strain>
    </source>
</reference>
<dbReference type="GO" id="GO:0009231">
    <property type="term" value="P:riboflavin biosynthetic process"/>
    <property type="evidence" value="ECO:0007669"/>
    <property type="project" value="UniProtKB-UniPathway"/>
</dbReference>
<dbReference type="PIRSF" id="PIRSF006769">
    <property type="entry name" value="RibD"/>
    <property type="match status" value="1"/>
</dbReference>
<feature type="binding site" evidence="17">
    <location>
        <position position="194"/>
    </location>
    <ligand>
        <name>substrate</name>
    </ligand>
</feature>
<feature type="active site" description="Proton donor" evidence="16">
    <location>
        <position position="78"/>
    </location>
</feature>
<gene>
    <name evidence="20" type="primary">ribD</name>
    <name evidence="20" type="ORF">ERIC2_c13020</name>
</gene>
<dbReference type="InterPro" id="IPR002734">
    <property type="entry name" value="RibDG_C"/>
</dbReference>
<comment type="pathway">
    <text evidence="2 15">Cofactor biosynthesis; riboflavin biosynthesis; 5-amino-6-(D-ribitylamino)uracil from GTP: step 2/4.</text>
</comment>
<dbReference type="PANTHER" id="PTHR38011:SF7">
    <property type="entry name" value="2,5-DIAMINO-6-RIBOSYLAMINO-4(3H)-PYRIMIDINONE 5'-PHOSPHATE REDUCTASE"/>
    <property type="match status" value="1"/>
</dbReference>
<protein>
    <recommendedName>
        <fullName evidence="15">Riboflavin biosynthesis protein RibD</fullName>
    </recommendedName>
    <domain>
        <recommendedName>
            <fullName evidence="15">Diaminohydroxyphosphoribosylaminopyrimidine deaminase</fullName>
            <shortName evidence="15">DRAP deaminase</shortName>
            <ecNumber evidence="15">3.5.4.26</ecNumber>
        </recommendedName>
        <alternativeName>
            <fullName evidence="15">Riboflavin-specific deaminase</fullName>
        </alternativeName>
    </domain>
    <domain>
        <recommendedName>
            <fullName evidence="15">5-amino-6-(5-phosphoribosylamino)uracil reductase</fullName>
            <ecNumber evidence="15">1.1.1.193</ecNumber>
        </recommendedName>
        <alternativeName>
            <fullName evidence="15">HTP reductase</fullName>
        </alternativeName>
    </domain>
</protein>
<comment type="similarity">
    <text evidence="4 15">In the N-terminal section; belongs to the cytidine and deoxycytidylate deaminase family.</text>
</comment>
<dbReference type="InterPro" id="IPR050765">
    <property type="entry name" value="Riboflavin_Biosynth_HTPR"/>
</dbReference>
<dbReference type="Gene3D" id="3.40.140.10">
    <property type="entry name" value="Cytidine Deaminase, domain 2"/>
    <property type="match status" value="1"/>
</dbReference>
<keyword evidence="8 15" id="KW-0378">Hydrolase</keyword>
<dbReference type="InterPro" id="IPR024072">
    <property type="entry name" value="DHFR-like_dom_sf"/>
</dbReference>
<feature type="binding site" evidence="18">
    <location>
        <position position="110"/>
    </location>
    <ligand>
        <name>Zn(2+)</name>
        <dbReference type="ChEBI" id="CHEBI:29105"/>
        <note>catalytic</note>
    </ligand>
</feature>
<feature type="binding site" evidence="17">
    <location>
        <begin position="321"/>
        <end position="327"/>
    </location>
    <ligand>
        <name>NADP(+)</name>
        <dbReference type="ChEBI" id="CHEBI:58349"/>
    </ligand>
</feature>
<dbReference type="GO" id="GO:0050661">
    <property type="term" value="F:NADP binding"/>
    <property type="evidence" value="ECO:0007669"/>
    <property type="project" value="InterPro"/>
</dbReference>
<dbReference type="InterPro" id="IPR016193">
    <property type="entry name" value="Cytidine_deaminase-like"/>
</dbReference>
<organism evidence="20 21">
    <name type="scientific">Paenibacillus larvae subsp. larvae DSM 25430</name>
    <dbReference type="NCBI Taxonomy" id="697284"/>
    <lineage>
        <taxon>Bacteria</taxon>
        <taxon>Bacillati</taxon>
        <taxon>Bacillota</taxon>
        <taxon>Bacilli</taxon>
        <taxon>Bacillales</taxon>
        <taxon>Paenibacillaceae</taxon>
        <taxon>Paenibacillus</taxon>
    </lineage>
</organism>
<comment type="pathway">
    <text evidence="3 15">Cofactor biosynthesis; riboflavin biosynthesis; 5-amino-6-(D-ribitylamino)uracil from GTP: step 3/4.</text>
</comment>
<evidence type="ECO:0000256" key="11">
    <source>
        <dbReference type="ARBA" id="ARBA00023002"/>
    </source>
</evidence>
<dbReference type="HOGENOM" id="CLU_036590_1_2_9"/>
<evidence type="ECO:0000256" key="14">
    <source>
        <dbReference type="ARBA" id="ARBA00049886"/>
    </source>
</evidence>
<dbReference type="PROSITE" id="PS51747">
    <property type="entry name" value="CYT_DCMP_DEAMINASES_2"/>
    <property type="match status" value="1"/>
</dbReference>
<dbReference type="CDD" id="cd01284">
    <property type="entry name" value="Riboflavin_deaminase-reductase"/>
    <property type="match status" value="1"/>
</dbReference>
<evidence type="ECO:0000256" key="2">
    <source>
        <dbReference type="ARBA" id="ARBA00004882"/>
    </source>
</evidence>
<comment type="similarity">
    <text evidence="5 15">In the C-terminal section; belongs to the HTP reductase family.</text>
</comment>
<dbReference type="Pfam" id="PF01872">
    <property type="entry name" value="RibD_C"/>
    <property type="match status" value="1"/>
</dbReference>
<feature type="binding site" evidence="17">
    <location>
        <position position="180"/>
    </location>
    <ligand>
        <name>NADP(+)</name>
        <dbReference type="ChEBI" id="CHEBI:58349"/>
    </ligand>
</feature>
<dbReference type="PATRIC" id="fig|697284.3.peg.1239"/>
<keyword evidence="9 15" id="KW-0862">Zinc</keyword>
<dbReference type="AlphaFoldDB" id="V9W593"/>
<dbReference type="Gene3D" id="3.40.430.10">
    <property type="entry name" value="Dihydrofolate Reductase, subunit A"/>
    <property type="match status" value="1"/>
</dbReference>
<dbReference type="GO" id="GO:0008835">
    <property type="term" value="F:diaminohydroxyphosphoribosylaminopyrimidine deaminase activity"/>
    <property type="evidence" value="ECO:0007669"/>
    <property type="project" value="UniProtKB-EC"/>
</dbReference>
<dbReference type="InterPro" id="IPR004794">
    <property type="entry name" value="Eubact_RibD"/>
</dbReference>
<evidence type="ECO:0000256" key="3">
    <source>
        <dbReference type="ARBA" id="ARBA00004910"/>
    </source>
</evidence>
<dbReference type="EC" id="3.5.4.26" evidence="15"/>
<evidence type="ECO:0000313" key="21">
    <source>
        <dbReference type="Proteomes" id="UP000029431"/>
    </source>
</evidence>
<dbReference type="GO" id="GO:0008703">
    <property type="term" value="F:5-amino-6-(5-phosphoribosylamino)uracil reductase activity"/>
    <property type="evidence" value="ECO:0007669"/>
    <property type="project" value="UniProtKB-EC"/>
</dbReference>
<dbReference type="InterPro" id="IPR011549">
    <property type="entry name" value="RibD_C"/>
</dbReference>
<dbReference type="UniPathway" id="UPA00275">
    <property type="reaction ID" value="UER00401"/>
</dbReference>
<feature type="binding site" evidence="17">
    <location>
        <position position="319"/>
    </location>
    <ligand>
        <name>substrate</name>
    </ligand>
</feature>
<feature type="binding site" evidence="18">
    <location>
        <position position="76"/>
    </location>
    <ligand>
        <name>Zn(2+)</name>
        <dbReference type="ChEBI" id="CHEBI:29105"/>
        <note>catalytic</note>
    </ligand>
</feature>
<evidence type="ECO:0000256" key="4">
    <source>
        <dbReference type="ARBA" id="ARBA00005259"/>
    </source>
</evidence>
<sequence length="400" mass="43181">MEYFKGALCFAGWFRACGKEGFQLQLLQDEMYMRLALDMAKGAKGQTGVNPVVGCVLVKDGRIIGMGAHLHRGQGHAEVHALQMAGAEAEGSTAYVTLEPCSHFGKTPPCSGRLIDHGVKRVVIAAVDPNPQVAGAGIERLRSAGIEVDVGLLAEEASAMNEAFNKYIVTGMPFVTMKTASTLDGKIAAKTGDSKWITGDLSRAYVHTMRHQHQGILVSVDTVIADDPQLSTRLTVPALQPVRIVADSRLRLPLEAQVLQDLDRQPTIVLTTELSSPERRRALEELSASVLTCGSGPQVDLRLAMKQLGEREIGSILLEGGGRLNGAMLEQGLVDKIMLFVAPKIIGGKLSPQAISMEGWERMKDALRLERFQAEPVGEDICLSGYPVYTADAEKIRKGD</sequence>
<evidence type="ECO:0000259" key="19">
    <source>
        <dbReference type="PROSITE" id="PS51747"/>
    </source>
</evidence>
<feature type="domain" description="CMP/dCMP-type deaminase" evidence="19">
    <location>
        <begin position="27"/>
        <end position="149"/>
    </location>
</feature>
<evidence type="ECO:0000313" key="20">
    <source>
        <dbReference type="EMBL" id="AHD05129.1"/>
    </source>
</evidence>
<keyword evidence="6 15" id="KW-0686">Riboflavin biosynthesis</keyword>
<dbReference type="GO" id="GO:0008270">
    <property type="term" value="F:zinc ion binding"/>
    <property type="evidence" value="ECO:0007669"/>
    <property type="project" value="InterPro"/>
</dbReference>
<proteinExistence type="inferred from homology"/>
<dbReference type="PROSITE" id="PS00903">
    <property type="entry name" value="CYT_DCMP_DEAMINASES_1"/>
    <property type="match status" value="1"/>
</dbReference>
<keyword evidence="10 15" id="KW-0521">NADP</keyword>
<feature type="binding site" evidence="17">
    <location>
        <position position="210"/>
    </location>
    <ligand>
        <name>substrate</name>
    </ligand>
</feature>
<evidence type="ECO:0000256" key="17">
    <source>
        <dbReference type="PIRSR" id="PIRSR006769-2"/>
    </source>
</evidence>
<feature type="binding site" evidence="18">
    <location>
        <position position="101"/>
    </location>
    <ligand>
        <name>Zn(2+)</name>
        <dbReference type="ChEBI" id="CHEBI:29105"/>
        <note>catalytic</note>
    </ligand>
</feature>
<dbReference type="SUPFAM" id="SSF53597">
    <property type="entry name" value="Dihydrofolate reductase-like"/>
    <property type="match status" value="1"/>
</dbReference>
<dbReference type="Pfam" id="PF00383">
    <property type="entry name" value="dCMP_cyt_deam_1"/>
    <property type="match status" value="1"/>
</dbReference>
<dbReference type="KEGG" id="plv:ERIC2_c13020"/>
<evidence type="ECO:0000256" key="12">
    <source>
        <dbReference type="ARBA" id="ARBA00023268"/>
    </source>
</evidence>
<comment type="cofactor">
    <cofactor evidence="15 18">
        <name>Zn(2+)</name>
        <dbReference type="ChEBI" id="CHEBI:29105"/>
    </cofactor>
    <text evidence="15 18">Binds 1 zinc ion.</text>
</comment>
<feature type="binding site" evidence="17">
    <location>
        <position position="222"/>
    </location>
    <ligand>
        <name>NADP(+)</name>
        <dbReference type="ChEBI" id="CHEBI:58349"/>
    </ligand>
</feature>
<dbReference type="NCBIfam" id="TIGR00227">
    <property type="entry name" value="ribD_Cterm"/>
    <property type="match status" value="1"/>
</dbReference>
<comment type="catalytic activity">
    <reaction evidence="14 15">
        <text>2,5-diamino-6-hydroxy-4-(5-phosphoribosylamino)-pyrimidine + H2O + H(+) = 5-amino-6-(5-phospho-D-ribosylamino)uracil + NH4(+)</text>
        <dbReference type="Rhea" id="RHEA:21868"/>
        <dbReference type="ChEBI" id="CHEBI:15377"/>
        <dbReference type="ChEBI" id="CHEBI:15378"/>
        <dbReference type="ChEBI" id="CHEBI:28938"/>
        <dbReference type="ChEBI" id="CHEBI:58453"/>
        <dbReference type="ChEBI" id="CHEBI:58614"/>
        <dbReference type="EC" id="3.5.4.26"/>
    </reaction>
</comment>
<dbReference type="NCBIfam" id="TIGR00326">
    <property type="entry name" value="eubact_ribD"/>
    <property type="match status" value="1"/>
</dbReference>